<evidence type="ECO:0000313" key="3">
    <source>
        <dbReference type="EMBL" id="OGC48747.1"/>
    </source>
</evidence>
<dbReference type="PANTHER" id="PTHR45947:SF3">
    <property type="entry name" value="SULFOQUINOVOSYL TRANSFERASE SQD2"/>
    <property type="match status" value="1"/>
</dbReference>
<dbReference type="CDD" id="cd03801">
    <property type="entry name" value="GT4_PimA-like"/>
    <property type="match status" value="1"/>
</dbReference>
<dbReference type="GO" id="GO:0016757">
    <property type="term" value="F:glycosyltransferase activity"/>
    <property type="evidence" value="ECO:0007669"/>
    <property type="project" value="InterPro"/>
</dbReference>
<accession>A0A1F4UUW2</accession>
<organism evidence="3 4">
    <name type="scientific">candidate division WWE3 bacterium RBG_16_37_10</name>
    <dbReference type="NCBI Taxonomy" id="1802610"/>
    <lineage>
        <taxon>Bacteria</taxon>
        <taxon>Katanobacteria</taxon>
    </lineage>
</organism>
<proteinExistence type="predicted"/>
<dbReference type="AlphaFoldDB" id="A0A1F4UUW2"/>
<dbReference type="Proteomes" id="UP000177371">
    <property type="component" value="Unassembled WGS sequence"/>
</dbReference>
<sequence>MRIAFTFLTYGKNVFGGIENALFNLTQGLTENGHEVGVFTSDTYIKENNPALPAKLYISQYLPGNYDGDVSHLITSLKQNAAKINSDFDMFMGEFKPEVIVVVDPIWGILQVTSHVSDMKIPVFMSYHIANKWSETVEIMRDSFKIPYKGYFAVSEFLITDIKSTFQEARNLNIGVLPNSIDQNLYSNRYDTTENYIFCNSRIAKGKDVDVLVRAFKTISDSYDIKLKLCSGKFPFGETSADIKEIEILIEQLDLKDKVELLPLLDWNKIPEITLNAKIVVLPSSYETFGIAALKASVAGIPLIVADATNFKYLVKDSALFFEPGNKLELEERIREMLSNYALYENMAKKKIANFTKYYNTEVAKRFVYEISNNNLL</sequence>
<feature type="domain" description="Glycosyl transferase family 1" evidence="1">
    <location>
        <begin position="189"/>
        <end position="350"/>
    </location>
</feature>
<evidence type="ECO:0000313" key="4">
    <source>
        <dbReference type="Proteomes" id="UP000177371"/>
    </source>
</evidence>
<dbReference type="InterPro" id="IPR028098">
    <property type="entry name" value="Glyco_trans_4-like_N"/>
</dbReference>
<protein>
    <recommendedName>
        <fullName evidence="5">Glycosyl transferase family 1 domain-containing protein</fullName>
    </recommendedName>
</protein>
<evidence type="ECO:0008006" key="5">
    <source>
        <dbReference type="Google" id="ProtNLM"/>
    </source>
</evidence>
<dbReference type="Pfam" id="PF13439">
    <property type="entry name" value="Glyco_transf_4"/>
    <property type="match status" value="1"/>
</dbReference>
<dbReference type="PANTHER" id="PTHR45947">
    <property type="entry name" value="SULFOQUINOVOSYL TRANSFERASE SQD2"/>
    <property type="match status" value="1"/>
</dbReference>
<evidence type="ECO:0000259" key="1">
    <source>
        <dbReference type="Pfam" id="PF00534"/>
    </source>
</evidence>
<dbReference type="Pfam" id="PF00534">
    <property type="entry name" value="Glycos_transf_1"/>
    <property type="match status" value="1"/>
</dbReference>
<feature type="domain" description="Glycosyltransferase subfamily 4-like N-terminal" evidence="2">
    <location>
        <begin position="15"/>
        <end position="182"/>
    </location>
</feature>
<dbReference type="InterPro" id="IPR001296">
    <property type="entry name" value="Glyco_trans_1"/>
</dbReference>
<comment type="caution">
    <text evidence="3">The sequence shown here is derived from an EMBL/GenBank/DDBJ whole genome shotgun (WGS) entry which is preliminary data.</text>
</comment>
<dbReference type="SUPFAM" id="SSF53756">
    <property type="entry name" value="UDP-Glycosyltransferase/glycogen phosphorylase"/>
    <property type="match status" value="1"/>
</dbReference>
<gene>
    <name evidence="3" type="ORF">A2W32_01180</name>
</gene>
<reference evidence="3 4" key="1">
    <citation type="journal article" date="2016" name="Nat. Commun.">
        <title>Thousands of microbial genomes shed light on interconnected biogeochemical processes in an aquifer system.</title>
        <authorList>
            <person name="Anantharaman K."/>
            <person name="Brown C.T."/>
            <person name="Hug L.A."/>
            <person name="Sharon I."/>
            <person name="Castelle C.J."/>
            <person name="Probst A.J."/>
            <person name="Thomas B.C."/>
            <person name="Singh A."/>
            <person name="Wilkins M.J."/>
            <person name="Karaoz U."/>
            <person name="Brodie E.L."/>
            <person name="Williams K.H."/>
            <person name="Hubbard S.S."/>
            <person name="Banfield J.F."/>
        </authorList>
    </citation>
    <scope>NUCLEOTIDE SEQUENCE [LARGE SCALE GENOMIC DNA]</scope>
</reference>
<dbReference type="STRING" id="1802610.A2W32_01180"/>
<dbReference type="InterPro" id="IPR050194">
    <property type="entry name" value="Glycosyltransferase_grp1"/>
</dbReference>
<dbReference type="EMBL" id="MEUT01000062">
    <property type="protein sequence ID" value="OGC48747.1"/>
    <property type="molecule type" value="Genomic_DNA"/>
</dbReference>
<name>A0A1F4UUW2_UNCKA</name>
<dbReference type="Gene3D" id="3.40.50.2000">
    <property type="entry name" value="Glycogen Phosphorylase B"/>
    <property type="match status" value="2"/>
</dbReference>
<evidence type="ECO:0000259" key="2">
    <source>
        <dbReference type="Pfam" id="PF13439"/>
    </source>
</evidence>